<dbReference type="RefSeq" id="WP_129472522.1">
    <property type="nucleotide sequence ID" value="NZ_SAWZ01000013.1"/>
</dbReference>
<evidence type="ECO:0000256" key="5">
    <source>
        <dbReference type="ARBA" id="ARBA00023163"/>
    </source>
</evidence>
<evidence type="ECO:0000313" key="9">
    <source>
        <dbReference type="Proteomes" id="UP000289784"/>
    </source>
</evidence>
<name>A0A4Q1JT41_9GAMM</name>
<comment type="caution">
    <text evidence="8">The sequence shown here is derived from an EMBL/GenBank/DDBJ whole genome shotgun (WGS) entry which is preliminary data.</text>
</comment>
<dbReference type="Pfam" id="PF00072">
    <property type="entry name" value="Response_reg"/>
    <property type="match status" value="1"/>
</dbReference>
<evidence type="ECO:0000256" key="1">
    <source>
        <dbReference type="ARBA" id="ARBA00022553"/>
    </source>
</evidence>
<dbReference type="GO" id="GO:0006355">
    <property type="term" value="P:regulation of DNA-templated transcription"/>
    <property type="evidence" value="ECO:0007669"/>
    <property type="project" value="TreeGrafter"/>
</dbReference>
<keyword evidence="4" id="KW-0238">DNA-binding</keyword>
<evidence type="ECO:0000259" key="7">
    <source>
        <dbReference type="PROSITE" id="PS50110"/>
    </source>
</evidence>
<dbReference type="SMART" id="SM00448">
    <property type="entry name" value="REC"/>
    <property type="match status" value="1"/>
</dbReference>
<feature type="domain" description="Response regulatory" evidence="7">
    <location>
        <begin position="6"/>
        <end position="121"/>
    </location>
</feature>
<dbReference type="PANTHER" id="PTHR48111">
    <property type="entry name" value="REGULATOR OF RPOS"/>
    <property type="match status" value="1"/>
</dbReference>
<keyword evidence="5" id="KW-0804">Transcription</keyword>
<dbReference type="InterPro" id="IPR039420">
    <property type="entry name" value="WalR-like"/>
</dbReference>
<dbReference type="EMBL" id="SAWZ01000013">
    <property type="protein sequence ID" value="RXQ99895.1"/>
    <property type="molecule type" value="Genomic_DNA"/>
</dbReference>
<dbReference type="PANTHER" id="PTHR48111:SF1">
    <property type="entry name" value="TWO-COMPONENT RESPONSE REGULATOR ORR33"/>
    <property type="match status" value="1"/>
</dbReference>
<sequence>MHTVPRVLVVEDHALVAETIRMTLEQNGFEVAVEGDGLNGLARAVQSPFDLLIVDVDLPLLDGVQLCNRIRDARDHTLPVIMLTGRAHPADRAAGLEAGADIYMTKPFEGGDLIGNVRRLLAMDATTAP</sequence>
<reference evidence="8 9" key="1">
    <citation type="submission" date="2019-01" db="EMBL/GenBank/DDBJ databases">
        <title>Pseudoxanthomonas composti sp. nov., isolated from compost.</title>
        <authorList>
            <person name="Yang G."/>
        </authorList>
    </citation>
    <scope>NUCLEOTIDE SEQUENCE [LARGE SCALE GENOMIC DNA]</scope>
    <source>
        <strain evidence="8 9">GSS15</strain>
    </source>
</reference>
<dbReference type="AlphaFoldDB" id="A0A4Q1JT41"/>
<dbReference type="CDD" id="cd17574">
    <property type="entry name" value="REC_OmpR"/>
    <property type="match status" value="1"/>
</dbReference>
<keyword evidence="2" id="KW-0902">Two-component regulatory system</keyword>
<dbReference type="Gene3D" id="3.40.50.2300">
    <property type="match status" value="1"/>
</dbReference>
<keyword evidence="1 6" id="KW-0597">Phosphoprotein</keyword>
<dbReference type="PROSITE" id="PS50110">
    <property type="entry name" value="RESPONSE_REGULATORY"/>
    <property type="match status" value="1"/>
</dbReference>
<dbReference type="Proteomes" id="UP000289784">
    <property type="component" value="Unassembled WGS sequence"/>
</dbReference>
<feature type="modified residue" description="4-aspartylphosphate" evidence="6">
    <location>
        <position position="55"/>
    </location>
</feature>
<dbReference type="InterPro" id="IPR011006">
    <property type="entry name" value="CheY-like_superfamily"/>
</dbReference>
<dbReference type="GO" id="GO:0000156">
    <property type="term" value="F:phosphorelay response regulator activity"/>
    <property type="evidence" value="ECO:0007669"/>
    <property type="project" value="TreeGrafter"/>
</dbReference>
<protein>
    <submittedName>
        <fullName evidence="8">Response regulator transcription factor</fullName>
    </submittedName>
</protein>
<gene>
    <name evidence="8" type="ORF">EPA99_17370</name>
</gene>
<dbReference type="GO" id="GO:0000976">
    <property type="term" value="F:transcription cis-regulatory region binding"/>
    <property type="evidence" value="ECO:0007669"/>
    <property type="project" value="TreeGrafter"/>
</dbReference>
<evidence type="ECO:0000313" key="8">
    <source>
        <dbReference type="EMBL" id="RXQ99895.1"/>
    </source>
</evidence>
<dbReference type="GO" id="GO:0032993">
    <property type="term" value="C:protein-DNA complex"/>
    <property type="evidence" value="ECO:0007669"/>
    <property type="project" value="TreeGrafter"/>
</dbReference>
<dbReference type="OrthoDB" id="9802426at2"/>
<dbReference type="InterPro" id="IPR001789">
    <property type="entry name" value="Sig_transdc_resp-reg_receiver"/>
</dbReference>
<evidence type="ECO:0000256" key="2">
    <source>
        <dbReference type="ARBA" id="ARBA00023012"/>
    </source>
</evidence>
<evidence type="ECO:0000256" key="3">
    <source>
        <dbReference type="ARBA" id="ARBA00023015"/>
    </source>
</evidence>
<accession>A0A4Q1JT41</accession>
<keyword evidence="3" id="KW-0805">Transcription regulation</keyword>
<evidence type="ECO:0000256" key="6">
    <source>
        <dbReference type="PROSITE-ProRule" id="PRU00169"/>
    </source>
</evidence>
<dbReference type="GO" id="GO:0005829">
    <property type="term" value="C:cytosol"/>
    <property type="evidence" value="ECO:0007669"/>
    <property type="project" value="TreeGrafter"/>
</dbReference>
<proteinExistence type="predicted"/>
<organism evidence="8 9">
    <name type="scientific">Pseudoxanthomonas composti</name>
    <dbReference type="NCBI Taxonomy" id="2137479"/>
    <lineage>
        <taxon>Bacteria</taxon>
        <taxon>Pseudomonadati</taxon>
        <taxon>Pseudomonadota</taxon>
        <taxon>Gammaproteobacteria</taxon>
        <taxon>Lysobacterales</taxon>
        <taxon>Lysobacteraceae</taxon>
        <taxon>Pseudoxanthomonas</taxon>
    </lineage>
</organism>
<dbReference type="SUPFAM" id="SSF52172">
    <property type="entry name" value="CheY-like"/>
    <property type="match status" value="1"/>
</dbReference>
<evidence type="ECO:0000256" key="4">
    <source>
        <dbReference type="ARBA" id="ARBA00023125"/>
    </source>
</evidence>
<keyword evidence="9" id="KW-1185">Reference proteome</keyword>